<evidence type="ECO:0000313" key="13">
    <source>
        <dbReference type="Proteomes" id="UP000007477"/>
    </source>
</evidence>
<proteinExistence type="inferred from homology"/>
<dbReference type="InterPro" id="IPR046357">
    <property type="entry name" value="PPIase_dom_sf"/>
</dbReference>
<dbReference type="KEGG" id="acc:BDGL_001954"/>
<dbReference type="RefSeq" id="YP_004996222.1">
    <property type="nucleotide sequence ID" value="NC_016603.1"/>
</dbReference>
<accession>F0KKH7</accession>
<sequence length="167" mass="18069">MIEWIKNMTAIANNHVVSFHYKLTNAEGETLDQSQGEPLAYLHGAGNIIPGLENALTGKTVGEKFTVNVPAAEGYGEYNPDLVQEVPAQMFQGVENIQPGMQFQAQTDDGVQIVTVKAVEGDNVVVDANFPLAGQDLTFEVEIVEIRDASQEELDHGHVHGAGGHHH</sequence>
<evidence type="ECO:0000256" key="9">
    <source>
        <dbReference type="PROSITE-ProRule" id="PRU00277"/>
    </source>
</evidence>
<evidence type="ECO:0000256" key="5">
    <source>
        <dbReference type="ARBA" id="ARBA00023110"/>
    </source>
</evidence>
<keyword evidence="6" id="KW-0143">Chaperone</keyword>
<evidence type="ECO:0000256" key="2">
    <source>
        <dbReference type="ARBA" id="ARBA00004496"/>
    </source>
</evidence>
<keyword evidence="13" id="KW-1185">Reference proteome</keyword>
<dbReference type="OrthoDB" id="9808891at2"/>
<comment type="function">
    <text evidence="8">Also involved in hydrogenase metallocenter assembly, probably by participating in the nickel insertion step. This function in hydrogenase biosynthesis requires chaperone activity and the presence of the metal-binding domain, but not PPIase activity.</text>
</comment>
<reference evidence="12 13" key="2">
    <citation type="journal article" date="2011" name="J. Bacteriol.">
        <title>Genome sequence of Acinetobacter calcoaceticus PHEA-2, isolated from industry wastewater.</title>
        <authorList>
            <person name="Zhan Y."/>
            <person name="Yan Y."/>
            <person name="Zhang W."/>
            <person name="Yu H."/>
            <person name="Chen M."/>
            <person name="Lu W."/>
            <person name="Ping S."/>
            <person name="Peng Z."/>
            <person name="Yuan M."/>
            <person name="Zhou Z."/>
            <person name="Elmerich C."/>
            <person name="Lin M."/>
        </authorList>
    </citation>
    <scope>NUCLEOTIDE SEQUENCE [LARGE SCALE GENOMIC DNA]</scope>
    <source>
        <strain evidence="12 13">PHEA-2</strain>
    </source>
</reference>
<reference key="1">
    <citation type="submission" date="2010-08" db="EMBL/GenBank/DDBJ databases">
        <title>The genome sequence of a nonpathogenic wastewater-adapted bacterium Acinetobacter calcoaceticus PHEA-2 and comparative genomics insights into environmental adaptation.</title>
        <authorList>
            <person name="Zhan Y."/>
            <person name="Yan Y."/>
            <person name="Zhang W."/>
            <person name="Chen M."/>
            <person name="Ping S."/>
            <person name="Lu W."/>
            <person name="Lin M."/>
        </authorList>
    </citation>
    <scope>NUCLEOTIDE SEQUENCE</scope>
    <source>
        <strain>PHEA-2</strain>
    </source>
</reference>
<dbReference type="GO" id="GO:0042026">
    <property type="term" value="P:protein refolding"/>
    <property type="evidence" value="ECO:0007669"/>
    <property type="project" value="UniProtKB-ARBA"/>
</dbReference>
<dbReference type="GO" id="GO:0005737">
    <property type="term" value="C:cytoplasm"/>
    <property type="evidence" value="ECO:0007669"/>
    <property type="project" value="UniProtKB-SubCell"/>
</dbReference>
<comment type="similarity">
    <text evidence="3 10">Belongs to the FKBP-type PPIase family.</text>
</comment>
<evidence type="ECO:0000256" key="10">
    <source>
        <dbReference type="RuleBase" id="RU003915"/>
    </source>
</evidence>
<comment type="catalytic activity">
    <reaction evidence="1 9 10">
        <text>[protein]-peptidylproline (omega=180) = [protein]-peptidylproline (omega=0)</text>
        <dbReference type="Rhea" id="RHEA:16237"/>
        <dbReference type="Rhea" id="RHEA-COMP:10747"/>
        <dbReference type="Rhea" id="RHEA-COMP:10748"/>
        <dbReference type="ChEBI" id="CHEBI:83833"/>
        <dbReference type="ChEBI" id="CHEBI:83834"/>
        <dbReference type="EC" id="5.2.1.8"/>
    </reaction>
</comment>
<evidence type="ECO:0000256" key="4">
    <source>
        <dbReference type="ARBA" id="ARBA00022490"/>
    </source>
</evidence>
<dbReference type="EC" id="5.2.1.8" evidence="10"/>
<dbReference type="RefSeq" id="WP_014207342.1">
    <property type="nucleotide sequence ID" value="NC_016603.1"/>
</dbReference>
<keyword evidence="4" id="KW-0963">Cytoplasm</keyword>
<dbReference type="GeneID" id="11640146"/>
<dbReference type="PANTHER" id="PTHR47861:SF3">
    <property type="entry name" value="FKBP-TYPE PEPTIDYL-PROLYL CIS-TRANS ISOMERASE SLYD"/>
    <property type="match status" value="1"/>
</dbReference>
<dbReference type="eggNOG" id="COG1047">
    <property type="taxonomic scope" value="Bacteria"/>
</dbReference>
<evidence type="ECO:0000256" key="7">
    <source>
        <dbReference type="ARBA" id="ARBA00023235"/>
    </source>
</evidence>
<feature type="domain" description="PPIase FKBP-type" evidence="11">
    <location>
        <begin position="14"/>
        <end position="87"/>
    </location>
</feature>
<gene>
    <name evidence="12" type="primary">slyD</name>
    <name evidence="12" type="ordered locus">BDGL_001954</name>
</gene>
<dbReference type="HOGENOM" id="CLU_098197_1_0_6"/>
<dbReference type="SUPFAM" id="SSF54534">
    <property type="entry name" value="FKBP-like"/>
    <property type="match status" value="1"/>
</dbReference>
<keyword evidence="7 9" id="KW-0413">Isomerase</keyword>
<dbReference type="InterPro" id="IPR001179">
    <property type="entry name" value="PPIase_FKBP_dom"/>
</dbReference>
<evidence type="ECO:0000313" key="12">
    <source>
        <dbReference type="EMBL" id="ADY82540.1"/>
    </source>
</evidence>
<dbReference type="Pfam" id="PF00254">
    <property type="entry name" value="FKBP_C"/>
    <property type="match status" value="1"/>
</dbReference>
<comment type="subcellular location">
    <subcellularLocation>
        <location evidence="2">Cytoplasm</location>
    </subcellularLocation>
</comment>
<dbReference type="GO" id="GO:0003755">
    <property type="term" value="F:peptidyl-prolyl cis-trans isomerase activity"/>
    <property type="evidence" value="ECO:0007669"/>
    <property type="project" value="UniProtKB-UniRule"/>
</dbReference>
<evidence type="ECO:0000256" key="6">
    <source>
        <dbReference type="ARBA" id="ARBA00023186"/>
    </source>
</evidence>
<organism evidence="12 13">
    <name type="scientific">Acinetobacter pittii (strain PHEA-2)</name>
    <dbReference type="NCBI Taxonomy" id="871585"/>
    <lineage>
        <taxon>Bacteria</taxon>
        <taxon>Pseudomonadati</taxon>
        <taxon>Pseudomonadota</taxon>
        <taxon>Gammaproteobacteria</taxon>
        <taxon>Moraxellales</taxon>
        <taxon>Moraxellaceae</taxon>
        <taxon>Acinetobacter</taxon>
        <taxon>Acinetobacter calcoaceticus/baumannii complex</taxon>
    </lineage>
</organism>
<evidence type="ECO:0000259" key="11">
    <source>
        <dbReference type="PROSITE" id="PS50059"/>
    </source>
</evidence>
<evidence type="ECO:0000256" key="8">
    <source>
        <dbReference type="ARBA" id="ARBA00037071"/>
    </source>
</evidence>
<evidence type="ECO:0000256" key="3">
    <source>
        <dbReference type="ARBA" id="ARBA00006577"/>
    </source>
</evidence>
<evidence type="ECO:0000256" key="1">
    <source>
        <dbReference type="ARBA" id="ARBA00000971"/>
    </source>
</evidence>
<dbReference type="Proteomes" id="UP000007477">
    <property type="component" value="Chromosome"/>
</dbReference>
<dbReference type="PATRIC" id="fig|871585.3.peg.1952"/>
<dbReference type="PROSITE" id="PS50059">
    <property type="entry name" value="FKBP_PPIASE"/>
    <property type="match status" value="1"/>
</dbReference>
<dbReference type="PANTHER" id="PTHR47861">
    <property type="entry name" value="FKBP-TYPE PEPTIDYL-PROLYL CIS-TRANS ISOMERASE SLYD"/>
    <property type="match status" value="1"/>
</dbReference>
<dbReference type="Gene3D" id="3.10.50.40">
    <property type="match status" value="1"/>
</dbReference>
<protein>
    <recommendedName>
        <fullName evidence="10">Peptidyl-prolyl cis-trans isomerase</fullName>
        <ecNumber evidence="10">5.2.1.8</ecNumber>
    </recommendedName>
</protein>
<dbReference type="EMBL" id="CP002177">
    <property type="protein sequence ID" value="ADY82540.1"/>
    <property type="molecule type" value="Genomic_DNA"/>
</dbReference>
<dbReference type="AlphaFoldDB" id="F0KKH7"/>
<dbReference type="STRING" id="871585.BDGL_001954"/>
<name>F0KKH7_ACIP2</name>
<keyword evidence="5 9" id="KW-0697">Rotamase</keyword>